<reference evidence="3" key="1">
    <citation type="submission" date="2022-08" db="EMBL/GenBank/DDBJ databases">
        <title>The genomic sequence of strain Paenibacillus sp. SCIV0701.</title>
        <authorList>
            <person name="Zhao H."/>
        </authorList>
    </citation>
    <scope>NUCLEOTIDE SEQUENCE</scope>
    <source>
        <strain evidence="3">SCIV0701</strain>
    </source>
</reference>
<dbReference type="EC" id="2.1.1.-" evidence="3"/>
<dbReference type="PANTHER" id="PTHR12049">
    <property type="entry name" value="PROTEIN ARGININE METHYLTRANSFERASE NDUFAF7, MITOCHONDRIAL"/>
    <property type="match status" value="1"/>
</dbReference>
<accession>A0A9X2MNV5</accession>
<dbReference type="SUPFAM" id="SSF53335">
    <property type="entry name" value="S-adenosyl-L-methionine-dependent methyltransferases"/>
    <property type="match status" value="1"/>
</dbReference>
<keyword evidence="2 3" id="KW-0808">Transferase</keyword>
<proteinExistence type="predicted"/>
<dbReference type="InterPro" id="IPR038375">
    <property type="entry name" value="NDUFAF7_sf"/>
</dbReference>
<dbReference type="EMBL" id="JANIPJ010000004">
    <property type="protein sequence ID" value="MCR2803715.1"/>
    <property type="molecule type" value="Genomic_DNA"/>
</dbReference>
<dbReference type="AlphaFoldDB" id="A0A9X2MNV5"/>
<comment type="caution">
    <text evidence="3">The sequence shown here is derived from an EMBL/GenBank/DDBJ whole genome shotgun (WGS) entry which is preliminary data.</text>
</comment>
<dbReference type="GO" id="GO:0032259">
    <property type="term" value="P:methylation"/>
    <property type="evidence" value="ECO:0007669"/>
    <property type="project" value="UniProtKB-KW"/>
</dbReference>
<gene>
    <name evidence="3" type="ORF">NQZ67_07440</name>
</gene>
<evidence type="ECO:0000256" key="2">
    <source>
        <dbReference type="ARBA" id="ARBA00022679"/>
    </source>
</evidence>
<protein>
    <submittedName>
        <fullName evidence="3">SAM-dependent methyltransferase</fullName>
        <ecNumber evidence="3">2.1.1.-</ecNumber>
    </submittedName>
</protein>
<dbReference type="GO" id="GO:0035243">
    <property type="term" value="F:protein-arginine omega-N symmetric methyltransferase activity"/>
    <property type="evidence" value="ECO:0007669"/>
    <property type="project" value="TreeGrafter"/>
</dbReference>
<dbReference type="Proteomes" id="UP001141950">
    <property type="component" value="Unassembled WGS sequence"/>
</dbReference>
<sequence length="389" mass="43123">MTSFPDTPLAVQIAEMIARSDRKGAYIDSAGRADALASITFRQYMETCLYDSQYGYYRSGKAKVGKEGDFYTSSAVGSIMGEMIASYAHQYGQSTGGALSIAEWGAGTGRLSAHVAAACHRLDPKPWFRQLLIENLPSHAEEAARALRGISHTEPPVIISSEQLYSGYVGWMSERPLLLIANELLDAFPVHRVTMHKRKLMELGVAVKPGQGFFYTLMPLTEPKLEDWLSRDGIMLREGQITEVCPGARDWVMQLGALCERGRVMIIDYGHDAAEYAAEHRMKGTLMTYANHQASDSPFNRPGERDITAHVSFDFIRSCADEAGFDVVYFATQKQFLVDQGVFGLLGSHDGADPFGESARRNRAIRQLLLSDGMSESFKVMLLEKRLPL</sequence>
<dbReference type="InterPro" id="IPR003788">
    <property type="entry name" value="NDUFAF7"/>
</dbReference>
<organism evidence="3 4">
    <name type="scientific">Paenibacillus soyae</name>
    <dbReference type="NCBI Taxonomy" id="2969249"/>
    <lineage>
        <taxon>Bacteria</taxon>
        <taxon>Bacillati</taxon>
        <taxon>Bacillota</taxon>
        <taxon>Bacilli</taxon>
        <taxon>Bacillales</taxon>
        <taxon>Paenibacillaceae</taxon>
        <taxon>Paenibacillus</taxon>
    </lineage>
</organism>
<dbReference type="Pfam" id="PF02636">
    <property type="entry name" value="Methyltransf_28"/>
    <property type="match status" value="1"/>
</dbReference>
<dbReference type="Gene3D" id="3.40.50.12710">
    <property type="match status" value="1"/>
</dbReference>
<keyword evidence="1 3" id="KW-0489">Methyltransferase</keyword>
<dbReference type="PANTHER" id="PTHR12049:SF7">
    <property type="entry name" value="PROTEIN ARGININE METHYLTRANSFERASE NDUFAF7, MITOCHONDRIAL"/>
    <property type="match status" value="1"/>
</dbReference>
<evidence type="ECO:0000256" key="1">
    <source>
        <dbReference type="ARBA" id="ARBA00022603"/>
    </source>
</evidence>
<keyword evidence="4" id="KW-1185">Reference proteome</keyword>
<evidence type="ECO:0000313" key="4">
    <source>
        <dbReference type="Proteomes" id="UP001141950"/>
    </source>
</evidence>
<name>A0A9X2MNV5_9BACL</name>
<evidence type="ECO:0000313" key="3">
    <source>
        <dbReference type="EMBL" id="MCR2803715.1"/>
    </source>
</evidence>
<dbReference type="InterPro" id="IPR029063">
    <property type="entry name" value="SAM-dependent_MTases_sf"/>
</dbReference>
<dbReference type="RefSeq" id="WP_257444250.1">
    <property type="nucleotide sequence ID" value="NZ_JANIPJ010000004.1"/>
</dbReference>